<gene>
    <name evidence="6" type="ORF">M8C21_023454</name>
</gene>
<dbReference type="Gene3D" id="1.50.10.130">
    <property type="entry name" value="Terpene synthase, N-terminal domain"/>
    <property type="match status" value="1"/>
</dbReference>
<dbReference type="EMBL" id="JAMZMK010005931">
    <property type="protein sequence ID" value="KAI7751357.1"/>
    <property type="molecule type" value="Genomic_DNA"/>
</dbReference>
<dbReference type="Pfam" id="PF01397">
    <property type="entry name" value="Terpene_synth"/>
    <property type="match status" value="1"/>
</dbReference>
<dbReference type="SUPFAM" id="SSF48239">
    <property type="entry name" value="Terpenoid cyclases/Protein prenyltransferases"/>
    <property type="match status" value="1"/>
</dbReference>
<dbReference type="GO" id="GO:0016114">
    <property type="term" value="P:terpenoid biosynthetic process"/>
    <property type="evidence" value="ECO:0007669"/>
    <property type="project" value="InterPro"/>
</dbReference>
<accession>A0AAD5D1H3</accession>
<dbReference type="InterPro" id="IPR005630">
    <property type="entry name" value="Terpene_synthase_metal-bd"/>
</dbReference>
<reference evidence="6" key="1">
    <citation type="submission" date="2022-06" db="EMBL/GenBank/DDBJ databases">
        <title>Uncovering the hologenomic basis of an extraordinary plant invasion.</title>
        <authorList>
            <person name="Bieker V.C."/>
            <person name="Martin M.D."/>
            <person name="Gilbert T."/>
            <person name="Hodgins K."/>
            <person name="Battlay P."/>
            <person name="Petersen B."/>
            <person name="Wilson J."/>
        </authorList>
    </citation>
    <scope>NUCLEOTIDE SEQUENCE</scope>
    <source>
        <strain evidence="6">AA19_3_7</strain>
        <tissue evidence="6">Leaf</tissue>
    </source>
</reference>
<evidence type="ECO:0000313" key="7">
    <source>
        <dbReference type="Proteomes" id="UP001206925"/>
    </source>
</evidence>
<dbReference type="Pfam" id="PF19086">
    <property type="entry name" value="Terpene_syn_C_2"/>
    <property type="match status" value="1"/>
</dbReference>
<feature type="domain" description="Terpene synthase N-terminal" evidence="4">
    <location>
        <begin position="105"/>
        <end position="160"/>
    </location>
</feature>
<proteinExistence type="predicted"/>
<dbReference type="GO" id="GO:0010333">
    <property type="term" value="F:terpene synthase activity"/>
    <property type="evidence" value="ECO:0007669"/>
    <property type="project" value="InterPro"/>
</dbReference>
<evidence type="ECO:0000259" key="4">
    <source>
        <dbReference type="Pfam" id="PF01397"/>
    </source>
</evidence>
<evidence type="ECO:0000256" key="1">
    <source>
        <dbReference type="ARBA" id="ARBA00001946"/>
    </source>
</evidence>
<evidence type="ECO:0000259" key="5">
    <source>
        <dbReference type="Pfam" id="PF03936"/>
    </source>
</evidence>
<feature type="non-terminal residue" evidence="6">
    <location>
        <position position="1"/>
    </location>
</feature>
<dbReference type="PANTHER" id="PTHR31225:SF9">
    <property type="entry name" value="TERPENE SYNTHASE 10"/>
    <property type="match status" value="1"/>
</dbReference>
<keyword evidence="2" id="KW-0479">Metal-binding</keyword>
<comment type="cofactor">
    <cofactor evidence="1">
        <name>Mg(2+)</name>
        <dbReference type="ChEBI" id="CHEBI:18420"/>
    </cofactor>
</comment>
<dbReference type="InterPro" id="IPR008949">
    <property type="entry name" value="Isoprenoid_synthase_dom_sf"/>
</dbReference>
<sequence length="411" mass="48221">WLQSPLFLVQFSLTKVIKLDADNLTLRSHNVGHSPHQSRLSLRWPAQRLNPPLDDQQTMRQLYGHLKMFNHFLGEVYKARAETLKDAVKMMIRKLETPSSTLELIFHNFMDKTQNHEPHSLEDMTRLLNLYEASYHSFEDEGIPDDVRDFAAKHLKESQDKIDESMWWRNTKWATNLSFSPDSLVASFLWSVGFGYLPHYRIGRSSLAKCVTMITTIDDIYDVYATLDELEPLTNIIDRWDIHAIEELPDYMKIGFLGLYNTINEISYDMLTNTGILILPYLHKERELPRVAMARCAMWRTFVRYQYQFFTDSFFKELPYVLDKLARGDIPKSIQCYMHESGATEEEARKYIKEMIRDTWKKLNKERMCANSQYSREMAQFMYGEGDGHGRPDITKSHLSSLLFNPIQGIK</sequence>
<dbReference type="InterPro" id="IPR001906">
    <property type="entry name" value="Terpene_synth_N"/>
</dbReference>
<evidence type="ECO:0000313" key="6">
    <source>
        <dbReference type="EMBL" id="KAI7751357.1"/>
    </source>
</evidence>
<dbReference type="InterPro" id="IPR050148">
    <property type="entry name" value="Terpene_synthase-like"/>
</dbReference>
<evidence type="ECO:0000256" key="3">
    <source>
        <dbReference type="ARBA" id="ARBA00022842"/>
    </source>
</evidence>
<organism evidence="6 7">
    <name type="scientific">Ambrosia artemisiifolia</name>
    <name type="common">Common ragweed</name>
    <dbReference type="NCBI Taxonomy" id="4212"/>
    <lineage>
        <taxon>Eukaryota</taxon>
        <taxon>Viridiplantae</taxon>
        <taxon>Streptophyta</taxon>
        <taxon>Embryophyta</taxon>
        <taxon>Tracheophyta</taxon>
        <taxon>Spermatophyta</taxon>
        <taxon>Magnoliopsida</taxon>
        <taxon>eudicotyledons</taxon>
        <taxon>Gunneridae</taxon>
        <taxon>Pentapetalae</taxon>
        <taxon>asterids</taxon>
        <taxon>campanulids</taxon>
        <taxon>Asterales</taxon>
        <taxon>Asteraceae</taxon>
        <taxon>Asteroideae</taxon>
        <taxon>Heliantheae alliance</taxon>
        <taxon>Heliantheae</taxon>
        <taxon>Ambrosia</taxon>
    </lineage>
</organism>
<name>A0AAD5D1H3_AMBAR</name>
<keyword evidence="7" id="KW-1185">Reference proteome</keyword>
<dbReference type="InterPro" id="IPR008930">
    <property type="entry name" value="Terpenoid_cyclase/PrenylTrfase"/>
</dbReference>
<dbReference type="Pfam" id="PF03936">
    <property type="entry name" value="Terpene_synth_C"/>
    <property type="match status" value="1"/>
</dbReference>
<comment type="caution">
    <text evidence="6">The sequence shown here is derived from an EMBL/GenBank/DDBJ whole genome shotgun (WGS) entry which is preliminary data.</text>
</comment>
<dbReference type="PANTHER" id="PTHR31225">
    <property type="entry name" value="OS04G0344100 PROTEIN-RELATED"/>
    <property type="match status" value="1"/>
</dbReference>
<keyword evidence="3" id="KW-0460">Magnesium</keyword>
<dbReference type="Proteomes" id="UP001206925">
    <property type="component" value="Unassembled WGS sequence"/>
</dbReference>
<dbReference type="Gene3D" id="1.10.600.10">
    <property type="entry name" value="Farnesyl Diphosphate Synthase"/>
    <property type="match status" value="2"/>
</dbReference>
<dbReference type="GO" id="GO:0000287">
    <property type="term" value="F:magnesium ion binding"/>
    <property type="evidence" value="ECO:0007669"/>
    <property type="project" value="InterPro"/>
</dbReference>
<dbReference type="InterPro" id="IPR036965">
    <property type="entry name" value="Terpene_synth_N_sf"/>
</dbReference>
<dbReference type="SUPFAM" id="SSF48576">
    <property type="entry name" value="Terpenoid synthases"/>
    <property type="match status" value="1"/>
</dbReference>
<feature type="domain" description="Terpene synthase metal-binding" evidence="5">
    <location>
        <begin position="171"/>
        <end position="287"/>
    </location>
</feature>
<evidence type="ECO:0000256" key="2">
    <source>
        <dbReference type="ARBA" id="ARBA00022723"/>
    </source>
</evidence>
<protein>
    <submittedName>
        <fullName evidence="6">Uncharacterized protein</fullName>
    </submittedName>
</protein>
<dbReference type="AlphaFoldDB" id="A0AAD5D1H3"/>